<accession>A0A7X2LSM2</accession>
<dbReference type="Proteomes" id="UP000446768">
    <property type="component" value="Unassembled WGS sequence"/>
</dbReference>
<comment type="subcellular location">
    <subcellularLocation>
        <location evidence="1">Cell membrane</location>
        <topology evidence="1">Multi-pass membrane protein</topology>
    </subcellularLocation>
</comment>
<evidence type="ECO:0000313" key="8">
    <source>
        <dbReference type="EMBL" id="MRV72421.1"/>
    </source>
</evidence>
<gene>
    <name evidence="8" type="ORF">GJ700_11940</name>
</gene>
<organism evidence="8 9">
    <name type="scientific">Pseudoduganella rivuli</name>
    <dbReference type="NCBI Taxonomy" id="2666085"/>
    <lineage>
        <taxon>Bacteria</taxon>
        <taxon>Pseudomonadati</taxon>
        <taxon>Pseudomonadota</taxon>
        <taxon>Betaproteobacteria</taxon>
        <taxon>Burkholderiales</taxon>
        <taxon>Oxalobacteraceae</taxon>
        <taxon>Telluria group</taxon>
        <taxon>Pseudoduganella</taxon>
    </lineage>
</organism>
<dbReference type="RefSeq" id="WP_154373938.1">
    <property type="nucleotide sequence ID" value="NZ_WKJJ01000006.1"/>
</dbReference>
<evidence type="ECO:0000256" key="2">
    <source>
        <dbReference type="ARBA" id="ARBA00022475"/>
    </source>
</evidence>
<dbReference type="EMBL" id="WKJJ01000006">
    <property type="protein sequence ID" value="MRV72421.1"/>
    <property type="molecule type" value="Genomic_DNA"/>
</dbReference>
<keyword evidence="3" id="KW-0812">Transmembrane</keyword>
<keyword evidence="5" id="KW-0472">Membrane</keyword>
<feature type="chain" id="PRO_5031183180" evidence="6">
    <location>
        <begin position="26"/>
        <end position="159"/>
    </location>
</feature>
<keyword evidence="8" id="KW-0808">Transferase</keyword>
<proteinExistence type="predicted"/>
<dbReference type="Pfam" id="PF17200">
    <property type="entry name" value="sCache_2"/>
    <property type="match status" value="1"/>
</dbReference>
<evidence type="ECO:0000256" key="1">
    <source>
        <dbReference type="ARBA" id="ARBA00004651"/>
    </source>
</evidence>
<evidence type="ECO:0000256" key="5">
    <source>
        <dbReference type="ARBA" id="ARBA00023136"/>
    </source>
</evidence>
<feature type="signal peptide" evidence="6">
    <location>
        <begin position="1"/>
        <end position="25"/>
    </location>
</feature>
<dbReference type="InterPro" id="IPR033480">
    <property type="entry name" value="sCache_2"/>
</dbReference>
<evidence type="ECO:0000256" key="6">
    <source>
        <dbReference type="SAM" id="SignalP"/>
    </source>
</evidence>
<evidence type="ECO:0000259" key="7">
    <source>
        <dbReference type="SMART" id="SM01049"/>
    </source>
</evidence>
<reference evidence="8 9" key="1">
    <citation type="submission" date="2019-11" db="EMBL/GenBank/DDBJ databases">
        <title>Novel species isolated from a subtropical stream in China.</title>
        <authorList>
            <person name="Lu H."/>
        </authorList>
    </citation>
    <scope>NUCLEOTIDE SEQUENCE [LARGE SCALE GENOMIC DNA]</scope>
    <source>
        <strain evidence="8 9">FT92W</strain>
    </source>
</reference>
<dbReference type="Gene3D" id="3.30.450.20">
    <property type="entry name" value="PAS domain"/>
    <property type="match status" value="1"/>
</dbReference>
<evidence type="ECO:0000256" key="4">
    <source>
        <dbReference type="ARBA" id="ARBA00022989"/>
    </source>
</evidence>
<sequence length="159" mass="18011">MRKFIPIRPFLFALFSLCLAASAWAQKAEHGTADEAVAMVQQVIASIKANGRDKTLAEVNNTTTGKFRDRDLYVTINDLNGKNLAHGANPKMQGKDLIDLKDADGKYFVRERIELAKTKGKGWQDYKFVNPMSKQIEPKSMYFEKYEDLIINCGIYKAK</sequence>
<comment type="caution">
    <text evidence="8">The sequence shown here is derived from an EMBL/GenBank/DDBJ whole genome shotgun (WGS) entry which is preliminary data.</text>
</comment>
<protein>
    <submittedName>
        <fullName evidence="8">Histidine kinase</fullName>
    </submittedName>
</protein>
<keyword evidence="2" id="KW-1003">Cell membrane</keyword>
<keyword evidence="6" id="KW-0732">Signal</keyword>
<dbReference type="AlphaFoldDB" id="A0A7X2LSM2"/>
<evidence type="ECO:0000256" key="3">
    <source>
        <dbReference type="ARBA" id="ARBA00022692"/>
    </source>
</evidence>
<keyword evidence="8" id="KW-0418">Kinase</keyword>
<feature type="domain" description="Single Cache" evidence="7">
    <location>
        <begin position="25"/>
        <end position="110"/>
    </location>
</feature>
<dbReference type="GO" id="GO:0005886">
    <property type="term" value="C:plasma membrane"/>
    <property type="evidence" value="ECO:0007669"/>
    <property type="project" value="UniProtKB-SubCell"/>
</dbReference>
<dbReference type="SMART" id="SM01049">
    <property type="entry name" value="Cache_2"/>
    <property type="match status" value="1"/>
</dbReference>
<evidence type="ECO:0000313" key="9">
    <source>
        <dbReference type="Proteomes" id="UP000446768"/>
    </source>
</evidence>
<keyword evidence="4" id="KW-1133">Transmembrane helix</keyword>
<name>A0A7X2LSM2_9BURK</name>
<keyword evidence="9" id="KW-1185">Reference proteome</keyword>
<dbReference type="GO" id="GO:0016301">
    <property type="term" value="F:kinase activity"/>
    <property type="evidence" value="ECO:0007669"/>
    <property type="project" value="UniProtKB-KW"/>
</dbReference>